<dbReference type="PROSITE" id="PS50862">
    <property type="entry name" value="AA_TRNA_LIGASE_II"/>
    <property type="match status" value="1"/>
</dbReference>
<dbReference type="HAMAP" id="MF_00127">
    <property type="entry name" value="His_tRNA_synth"/>
    <property type="match status" value="1"/>
</dbReference>
<dbReference type="InterPro" id="IPR036621">
    <property type="entry name" value="Anticodon-bd_dom_sf"/>
</dbReference>
<dbReference type="PIRSF" id="PIRSF001549">
    <property type="entry name" value="His-tRNA_synth"/>
    <property type="match status" value="1"/>
</dbReference>
<comment type="caution">
    <text evidence="8">The sequence shown here is derived from an EMBL/GenBank/DDBJ whole genome shotgun (WGS) entry which is preliminary data.</text>
</comment>
<feature type="binding site" evidence="6">
    <location>
        <begin position="238"/>
        <end position="239"/>
    </location>
    <ligand>
        <name>L-histidine</name>
        <dbReference type="ChEBI" id="CHEBI:57595"/>
    </ligand>
</feature>
<evidence type="ECO:0000256" key="4">
    <source>
        <dbReference type="ARBA" id="ARBA00047639"/>
    </source>
</evidence>
<keyword evidence="3 5" id="KW-0030">Aminoacyl-tRNA synthetase</keyword>
<dbReference type="InterPro" id="IPR004516">
    <property type="entry name" value="HisRS/HisZ"/>
</dbReference>
<dbReference type="InterPro" id="IPR006195">
    <property type="entry name" value="aa-tRNA-synth_II"/>
</dbReference>
<evidence type="ECO:0000256" key="1">
    <source>
        <dbReference type="ARBA" id="ARBA00008226"/>
    </source>
</evidence>
<name>A0A2H0QVS8_9BACT</name>
<comment type="catalytic activity">
    <reaction evidence="4 5">
        <text>tRNA(His) + L-histidine + ATP = L-histidyl-tRNA(His) + AMP + diphosphate + H(+)</text>
        <dbReference type="Rhea" id="RHEA:17313"/>
        <dbReference type="Rhea" id="RHEA-COMP:9665"/>
        <dbReference type="Rhea" id="RHEA-COMP:9689"/>
        <dbReference type="ChEBI" id="CHEBI:15378"/>
        <dbReference type="ChEBI" id="CHEBI:30616"/>
        <dbReference type="ChEBI" id="CHEBI:33019"/>
        <dbReference type="ChEBI" id="CHEBI:57595"/>
        <dbReference type="ChEBI" id="CHEBI:78442"/>
        <dbReference type="ChEBI" id="CHEBI:78527"/>
        <dbReference type="ChEBI" id="CHEBI:456215"/>
        <dbReference type="EC" id="6.1.1.21"/>
    </reaction>
</comment>
<evidence type="ECO:0000256" key="2">
    <source>
        <dbReference type="ARBA" id="ARBA00022741"/>
    </source>
</evidence>
<accession>A0A2H0QVS8</accession>
<dbReference type="PANTHER" id="PTHR43707">
    <property type="entry name" value="HISTIDYL-TRNA SYNTHETASE"/>
    <property type="match status" value="1"/>
</dbReference>
<dbReference type="GO" id="GO:0005737">
    <property type="term" value="C:cytoplasm"/>
    <property type="evidence" value="ECO:0007669"/>
    <property type="project" value="UniProtKB-SubCell"/>
</dbReference>
<proteinExistence type="inferred from homology"/>
<keyword evidence="2 5" id="KW-0547">Nucleotide-binding</keyword>
<dbReference type="Gene3D" id="3.40.50.800">
    <property type="entry name" value="Anticodon-binding domain"/>
    <property type="match status" value="1"/>
</dbReference>
<dbReference type="InterPro" id="IPR015807">
    <property type="entry name" value="His-tRNA-ligase"/>
</dbReference>
<dbReference type="Proteomes" id="UP000231333">
    <property type="component" value="Unassembled WGS sequence"/>
</dbReference>
<dbReference type="InterPro" id="IPR041715">
    <property type="entry name" value="HisRS-like_core"/>
</dbReference>
<dbReference type="SUPFAM" id="SSF55681">
    <property type="entry name" value="Class II aaRS and biotin synthetases"/>
    <property type="match status" value="1"/>
</dbReference>
<evidence type="ECO:0000259" key="7">
    <source>
        <dbReference type="PROSITE" id="PS50862"/>
    </source>
</evidence>
<dbReference type="GO" id="GO:0004821">
    <property type="term" value="F:histidine-tRNA ligase activity"/>
    <property type="evidence" value="ECO:0007669"/>
    <property type="project" value="UniProtKB-UniRule"/>
</dbReference>
<sequence length="396" mass="45397">MTAKNKLGTESYKGVRDFFPEDMRVRNYMFRTIRETVESFGFEEYDASILEPAELYESKTSQEIVNEQTYTFTDRGDRRVTLRPEMTPTVARMVASGRRELGFPLRWYSIPNLFRYERPQRGRLREHYQLNADIFGSNSIEADIEIISLAHKILTNFGAQESDFEIRINNRGALKNALMQNMNDEEAEMELSKMDKGNSELSVKIETSEETRSIIEALKERGISNVRFDQTLVRGFSYYTGTILEVFDTNPDNNRSLFGGGRYDNLTTLFDDEQIPAVGFGMGDVTLRDFLETHGLLPEIFRDPKVFIGTVDIKPKDAQDIAENLRANNIPAEINITDKKIGDQIKLAEKHAATHMIVLGAEELKNEKFTIKNLDTREEQEFSFGAISEQVAFILK</sequence>
<dbReference type="GO" id="GO:0005524">
    <property type="term" value="F:ATP binding"/>
    <property type="evidence" value="ECO:0007669"/>
    <property type="project" value="UniProtKB-UniRule"/>
</dbReference>
<dbReference type="PANTHER" id="PTHR43707:SF1">
    <property type="entry name" value="HISTIDINE--TRNA LIGASE, MITOCHONDRIAL-RELATED"/>
    <property type="match status" value="1"/>
</dbReference>
<dbReference type="InterPro" id="IPR004154">
    <property type="entry name" value="Anticodon-bd"/>
</dbReference>
<dbReference type="SUPFAM" id="SSF52954">
    <property type="entry name" value="Class II aaRS ABD-related"/>
    <property type="match status" value="1"/>
</dbReference>
<feature type="binding site" evidence="6">
    <location>
        <position position="129"/>
    </location>
    <ligand>
        <name>L-histidine</name>
        <dbReference type="ChEBI" id="CHEBI:57595"/>
    </ligand>
</feature>
<protein>
    <recommendedName>
        <fullName evidence="5">Histidine--tRNA ligase</fullName>
        <ecNumber evidence="5">6.1.1.21</ecNumber>
    </recommendedName>
    <alternativeName>
        <fullName evidence="5">Histidyl-tRNA synthetase</fullName>
        <shortName evidence="5">HisRS</shortName>
    </alternativeName>
</protein>
<evidence type="ECO:0000256" key="6">
    <source>
        <dbReference type="PIRSR" id="PIRSR001549-1"/>
    </source>
</evidence>
<keyword evidence="5" id="KW-0963">Cytoplasm</keyword>
<feature type="binding site" evidence="6">
    <location>
        <position position="133"/>
    </location>
    <ligand>
        <name>L-histidine</name>
        <dbReference type="ChEBI" id="CHEBI:57595"/>
    </ligand>
</feature>
<dbReference type="GO" id="GO:0006427">
    <property type="term" value="P:histidyl-tRNA aminoacylation"/>
    <property type="evidence" value="ECO:0007669"/>
    <property type="project" value="UniProtKB-UniRule"/>
</dbReference>
<keyword evidence="5" id="KW-0067">ATP-binding</keyword>
<dbReference type="CDD" id="cd00773">
    <property type="entry name" value="HisRS-like_core"/>
    <property type="match status" value="1"/>
</dbReference>
<evidence type="ECO:0000256" key="3">
    <source>
        <dbReference type="ARBA" id="ARBA00023146"/>
    </source>
</evidence>
<comment type="subunit">
    <text evidence="5">Homodimer.</text>
</comment>
<dbReference type="Gene3D" id="3.30.930.10">
    <property type="entry name" value="Bira Bifunctional Protein, Domain 2"/>
    <property type="match status" value="1"/>
</dbReference>
<evidence type="ECO:0000313" key="8">
    <source>
        <dbReference type="EMBL" id="PIR37934.1"/>
    </source>
</evidence>
<dbReference type="AlphaFoldDB" id="A0A2H0QVS8"/>
<evidence type="ECO:0000256" key="5">
    <source>
        <dbReference type="HAMAP-Rule" id="MF_00127"/>
    </source>
</evidence>
<comment type="similarity">
    <text evidence="1 5">Belongs to the class-II aminoacyl-tRNA synthetase family.</text>
</comment>
<dbReference type="EMBL" id="PCXL01000013">
    <property type="protein sequence ID" value="PIR37934.1"/>
    <property type="molecule type" value="Genomic_DNA"/>
</dbReference>
<keyword evidence="5 8" id="KW-0436">Ligase</keyword>
<feature type="binding site" evidence="6">
    <location>
        <position position="234"/>
    </location>
    <ligand>
        <name>L-histidine</name>
        <dbReference type="ChEBI" id="CHEBI:57595"/>
    </ligand>
</feature>
<gene>
    <name evidence="5" type="primary">hisS</name>
    <name evidence="8" type="ORF">COV34_02495</name>
</gene>
<feature type="binding site" evidence="6">
    <location>
        <position position="115"/>
    </location>
    <ligand>
        <name>L-histidine</name>
        <dbReference type="ChEBI" id="CHEBI:57595"/>
    </ligand>
</feature>
<dbReference type="InterPro" id="IPR045864">
    <property type="entry name" value="aa-tRNA-synth_II/BPL/LPL"/>
</dbReference>
<reference evidence="8 9" key="1">
    <citation type="submission" date="2017-09" db="EMBL/GenBank/DDBJ databases">
        <title>Depth-based differentiation of microbial function through sediment-hosted aquifers and enrichment of novel symbionts in the deep terrestrial subsurface.</title>
        <authorList>
            <person name="Probst A.J."/>
            <person name="Ladd B."/>
            <person name="Jarett J.K."/>
            <person name="Geller-Mcgrath D.E."/>
            <person name="Sieber C.M."/>
            <person name="Emerson J.B."/>
            <person name="Anantharaman K."/>
            <person name="Thomas B.C."/>
            <person name="Malmstrom R."/>
            <person name="Stieglmeier M."/>
            <person name="Klingl A."/>
            <person name="Woyke T."/>
            <person name="Ryan C.M."/>
            <person name="Banfield J.F."/>
        </authorList>
    </citation>
    <scope>NUCLEOTIDE SEQUENCE [LARGE SCALE GENOMIC DNA]</scope>
    <source>
        <strain evidence="8">CG10_big_fil_rev_8_21_14_0_10_42_12</strain>
    </source>
</reference>
<organism evidence="8 9">
    <name type="scientific">Candidatus Zambryskibacteria bacterium CG10_big_fil_rev_8_21_14_0_10_42_12</name>
    <dbReference type="NCBI Taxonomy" id="1975115"/>
    <lineage>
        <taxon>Bacteria</taxon>
        <taxon>Candidatus Zambryskiibacteriota</taxon>
    </lineage>
</organism>
<evidence type="ECO:0000313" key="9">
    <source>
        <dbReference type="Proteomes" id="UP000231333"/>
    </source>
</evidence>
<feature type="domain" description="Aminoacyl-transfer RNA synthetases class-II family profile" evidence="7">
    <location>
        <begin position="1"/>
        <end position="298"/>
    </location>
</feature>
<comment type="subcellular location">
    <subcellularLocation>
        <location evidence="5">Cytoplasm</location>
    </subcellularLocation>
</comment>
<feature type="binding site" evidence="6">
    <location>
        <begin position="85"/>
        <end position="87"/>
    </location>
    <ligand>
        <name>L-histidine</name>
        <dbReference type="ChEBI" id="CHEBI:57595"/>
    </ligand>
</feature>
<dbReference type="Pfam" id="PF03129">
    <property type="entry name" value="HGTP_anticodon"/>
    <property type="match status" value="1"/>
</dbReference>
<keyword evidence="5" id="KW-0648">Protein biosynthesis</keyword>
<dbReference type="EC" id="6.1.1.21" evidence="5"/>
<dbReference type="Pfam" id="PF13393">
    <property type="entry name" value="tRNA-synt_His"/>
    <property type="match status" value="1"/>
</dbReference>